<protein>
    <submittedName>
        <fullName evidence="2">Uncharacterized protein</fullName>
    </submittedName>
</protein>
<evidence type="ECO:0000313" key="2">
    <source>
        <dbReference type="EMBL" id="CAL1401352.1"/>
    </source>
</evidence>
<feature type="region of interest" description="Disordered" evidence="1">
    <location>
        <begin position="1"/>
        <end position="29"/>
    </location>
</feature>
<keyword evidence="3" id="KW-1185">Reference proteome</keyword>
<evidence type="ECO:0000313" key="3">
    <source>
        <dbReference type="Proteomes" id="UP001497516"/>
    </source>
</evidence>
<sequence length="101" mass="11348">MATGRRAACDGEMVDGSAGEGDDGDGTASCLRRRDGGRKRWRWWTEALARATGDDSDGTTSCLRRRAAGDGGRKRWRWWTAPLSLYCFLCSGRRMEKEKER</sequence>
<evidence type="ECO:0000256" key="1">
    <source>
        <dbReference type="SAM" id="MobiDB-lite"/>
    </source>
</evidence>
<proteinExistence type="predicted"/>
<accession>A0AAV2FTK8</accession>
<organism evidence="2 3">
    <name type="scientific">Linum trigynum</name>
    <dbReference type="NCBI Taxonomy" id="586398"/>
    <lineage>
        <taxon>Eukaryota</taxon>
        <taxon>Viridiplantae</taxon>
        <taxon>Streptophyta</taxon>
        <taxon>Embryophyta</taxon>
        <taxon>Tracheophyta</taxon>
        <taxon>Spermatophyta</taxon>
        <taxon>Magnoliopsida</taxon>
        <taxon>eudicotyledons</taxon>
        <taxon>Gunneridae</taxon>
        <taxon>Pentapetalae</taxon>
        <taxon>rosids</taxon>
        <taxon>fabids</taxon>
        <taxon>Malpighiales</taxon>
        <taxon>Linaceae</taxon>
        <taxon>Linum</taxon>
    </lineage>
</organism>
<dbReference type="AlphaFoldDB" id="A0AAV2FTK8"/>
<name>A0AAV2FTK8_9ROSI</name>
<dbReference type="EMBL" id="OZ034820">
    <property type="protein sequence ID" value="CAL1401352.1"/>
    <property type="molecule type" value="Genomic_DNA"/>
</dbReference>
<gene>
    <name evidence="2" type="ORF">LTRI10_LOCUS41415</name>
</gene>
<dbReference type="Proteomes" id="UP001497516">
    <property type="component" value="Chromosome 7"/>
</dbReference>
<reference evidence="2 3" key="1">
    <citation type="submission" date="2024-04" db="EMBL/GenBank/DDBJ databases">
        <authorList>
            <person name="Fracassetti M."/>
        </authorList>
    </citation>
    <scope>NUCLEOTIDE SEQUENCE [LARGE SCALE GENOMIC DNA]</scope>
</reference>